<evidence type="ECO:0000259" key="3">
    <source>
        <dbReference type="PROSITE" id="PS50041"/>
    </source>
</evidence>
<evidence type="ECO:0000256" key="2">
    <source>
        <dbReference type="SAM" id="SignalP"/>
    </source>
</evidence>
<dbReference type="AlphaFoldDB" id="A0A1I7UGI0"/>
<feature type="domain" description="C-type lectin" evidence="3">
    <location>
        <begin position="164"/>
        <end position="286"/>
    </location>
</feature>
<dbReference type="PROSITE" id="PS00615">
    <property type="entry name" value="C_TYPE_LECTIN_1"/>
    <property type="match status" value="1"/>
</dbReference>
<dbReference type="STRING" id="1561998.A0A1I7UGI0"/>
<dbReference type="eggNOG" id="KOG4297">
    <property type="taxonomic scope" value="Eukaryota"/>
</dbReference>
<sequence>MKFIILVSLLFASSYSSPFCPTGFTLVNDKCLRLLEDYYFKHLEAETDCRQFGGTLVTIHNAIDNRAVASFAGNKLVPYMWIGVFCFGNSTDSCYLDDGSGPLKYHNFAVGNPKVDADHGSCVYSPAWGSDMGKWYSGPCEWTGLAAVCQVPPTLEEPSCPHNYNGHCYVPHHLLDIPFTNRTISEAQGVCQKHSMDLVSIHSIRELDFIKSIYANSTITELILGAHASNGSSFEWTDGTRFDYENFDPFFDIVDGDCVKMDLSVRPDNGMWIKTSCHTIGNFMCKSRVVGEPLTPKLSQHLDLSNSCNSTLYLAPGTITSLDSDSGYCTWKVAVLGPYRLGLYFTDFFSLNPVNVYSSNGTLLANVTVEQSVLAPSNIVTLTHNSSNHGFKAVILPY</sequence>
<feature type="chain" id="PRO_5009308963" evidence="2">
    <location>
        <begin position="17"/>
        <end position="398"/>
    </location>
</feature>
<dbReference type="WBParaSite" id="Csp11.Scaffold629.g9094.t1">
    <property type="protein sequence ID" value="Csp11.Scaffold629.g9094.t1"/>
    <property type="gene ID" value="Csp11.Scaffold629.g9094"/>
</dbReference>
<protein>
    <submittedName>
        <fullName evidence="5">C-type LECtin</fullName>
    </submittedName>
</protein>
<evidence type="ECO:0000313" key="5">
    <source>
        <dbReference type="WBParaSite" id="Csp11.Scaffold629.g9094.t1"/>
    </source>
</evidence>
<dbReference type="SUPFAM" id="SSF49854">
    <property type="entry name" value="Spermadhesin, CUB domain"/>
    <property type="match status" value="1"/>
</dbReference>
<dbReference type="InterPro" id="IPR035914">
    <property type="entry name" value="Sperma_CUB_dom_sf"/>
</dbReference>
<dbReference type="InterPro" id="IPR001304">
    <property type="entry name" value="C-type_lectin-like"/>
</dbReference>
<dbReference type="Proteomes" id="UP000095282">
    <property type="component" value="Unplaced"/>
</dbReference>
<keyword evidence="2" id="KW-0732">Signal</keyword>
<reference evidence="5" key="1">
    <citation type="submission" date="2016-11" db="UniProtKB">
        <authorList>
            <consortium name="WormBaseParasite"/>
        </authorList>
    </citation>
    <scope>IDENTIFICATION</scope>
</reference>
<dbReference type="InterPro" id="IPR016187">
    <property type="entry name" value="CTDL_fold"/>
</dbReference>
<feature type="signal peptide" evidence="2">
    <location>
        <begin position="1"/>
        <end position="16"/>
    </location>
</feature>
<dbReference type="InterPro" id="IPR016186">
    <property type="entry name" value="C-type_lectin-like/link_sf"/>
</dbReference>
<dbReference type="Pfam" id="PF00059">
    <property type="entry name" value="Lectin_C"/>
    <property type="match status" value="2"/>
</dbReference>
<name>A0A1I7UGI0_9PELO</name>
<dbReference type="Gene3D" id="3.10.100.10">
    <property type="entry name" value="Mannose-Binding Protein A, subunit A"/>
    <property type="match status" value="2"/>
</dbReference>
<dbReference type="PANTHER" id="PTHR22991">
    <property type="entry name" value="PROTEIN CBG13490"/>
    <property type="match status" value="1"/>
</dbReference>
<keyword evidence="1" id="KW-1015">Disulfide bond</keyword>
<dbReference type="InterPro" id="IPR050976">
    <property type="entry name" value="Snaclec"/>
</dbReference>
<keyword evidence="4" id="KW-1185">Reference proteome</keyword>
<evidence type="ECO:0000313" key="4">
    <source>
        <dbReference type="Proteomes" id="UP000095282"/>
    </source>
</evidence>
<dbReference type="SMART" id="SM00034">
    <property type="entry name" value="CLECT"/>
    <property type="match status" value="2"/>
</dbReference>
<organism evidence="4 5">
    <name type="scientific">Caenorhabditis tropicalis</name>
    <dbReference type="NCBI Taxonomy" id="1561998"/>
    <lineage>
        <taxon>Eukaryota</taxon>
        <taxon>Metazoa</taxon>
        <taxon>Ecdysozoa</taxon>
        <taxon>Nematoda</taxon>
        <taxon>Chromadorea</taxon>
        <taxon>Rhabditida</taxon>
        <taxon>Rhabditina</taxon>
        <taxon>Rhabditomorpha</taxon>
        <taxon>Rhabditoidea</taxon>
        <taxon>Rhabditidae</taxon>
        <taxon>Peloderinae</taxon>
        <taxon>Caenorhabditis</taxon>
    </lineage>
</organism>
<evidence type="ECO:0000256" key="1">
    <source>
        <dbReference type="ARBA" id="ARBA00023157"/>
    </source>
</evidence>
<accession>A0A1I7UGI0</accession>
<dbReference type="PROSITE" id="PS50041">
    <property type="entry name" value="C_TYPE_LECTIN_2"/>
    <property type="match status" value="2"/>
</dbReference>
<dbReference type="PANTHER" id="PTHR22991:SF43">
    <property type="entry name" value="C-TYPE LECTIN-RELATED"/>
    <property type="match status" value="1"/>
</dbReference>
<dbReference type="SUPFAM" id="SSF56436">
    <property type="entry name" value="C-type lectin-like"/>
    <property type="match status" value="2"/>
</dbReference>
<feature type="domain" description="C-type lectin" evidence="3">
    <location>
        <begin position="27"/>
        <end position="141"/>
    </location>
</feature>
<proteinExistence type="predicted"/>
<dbReference type="InterPro" id="IPR018378">
    <property type="entry name" value="C-type_lectin_CS"/>
</dbReference>
<dbReference type="CDD" id="cd00037">
    <property type="entry name" value="CLECT"/>
    <property type="match status" value="2"/>
</dbReference>